<dbReference type="EMBL" id="AVQL01000035">
    <property type="protein sequence ID" value="KEQ02181.1"/>
    <property type="molecule type" value="Genomic_DNA"/>
</dbReference>
<gene>
    <name evidence="1" type="ORF">SASC598J21_000370</name>
</gene>
<accession>A0A074VAL8</accession>
<reference evidence="1 2" key="1">
    <citation type="journal article" date="2014" name="PLoS Genet.">
        <title>Hidden diversity in honey bee gut symbionts detected by single-cell genomics.</title>
        <authorList>
            <person name="Engel P."/>
            <person name="Stepanauskas R."/>
            <person name="Moran N."/>
        </authorList>
    </citation>
    <scope>NUCLEOTIDE SEQUENCE [LARGE SCALE GENOMIC DNA]</scope>
    <source>
        <strain evidence="1 2">SCGC AB-598-J21</strain>
    </source>
</reference>
<proteinExistence type="predicted"/>
<comment type="caution">
    <text evidence="1">The sequence shown here is derived from an EMBL/GenBank/DDBJ whole genome shotgun (WGS) entry which is preliminary data.</text>
</comment>
<dbReference type="Proteomes" id="UP000027644">
    <property type="component" value="Unassembled WGS sequence"/>
</dbReference>
<sequence length="37" mass="4459">MRSNKVMSAFDEEIEIEIDEIFKKSNNFGYDLKTIFR</sequence>
<organism evidence="1 2">
    <name type="scientific">Snodgrassella alvi SCGC AB-598-J21</name>
    <dbReference type="NCBI Taxonomy" id="1385367"/>
    <lineage>
        <taxon>Bacteria</taxon>
        <taxon>Pseudomonadati</taxon>
        <taxon>Pseudomonadota</taxon>
        <taxon>Betaproteobacteria</taxon>
        <taxon>Neisseriales</taxon>
        <taxon>Neisseriaceae</taxon>
        <taxon>Snodgrassella</taxon>
    </lineage>
</organism>
<evidence type="ECO:0000313" key="1">
    <source>
        <dbReference type="EMBL" id="KEQ02181.1"/>
    </source>
</evidence>
<dbReference type="AlphaFoldDB" id="A0A074VAL8"/>
<protein>
    <submittedName>
        <fullName evidence="1">Uncharacterized protein</fullName>
    </submittedName>
</protein>
<evidence type="ECO:0000313" key="2">
    <source>
        <dbReference type="Proteomes" id="UP000027644"/>
    </source>
</evidence>
<name>A0A074VAL8_9NEIS</name>